<feature type="domain" description="Heterokaryon incompatibility" evidence="1">
    <location>
        <begin position="65"/>
        <end position="129"/>
    </location>
</feature>
<organism evidence="2 3">
    <name type="scientific">Clohesyomyces aquaticus</name>
    <dbReference type="NCBI Taxonomy" id="1231657"/>
    <lineage>
        <taxon>Eukaryota</taxon>
        <taxon>Fungi</taxon>
        <taxon>Dikarya</taxon>
        <taxon>Ascomycota</taxon>
        <taxon>Pezizomycotina</taxon>
        <taxon>Dothideomycetes</taxon>
        <taxon>Pleosporomycetidae</taxon>
        <taxon>Pleosporales</taxon>
        <taxon>Lindgomycetaceae</taxon>
        <taxon>Clohesyomyces</taxon>
    </lineage>
</organism>
<dbReference type="EMBL" id="MCFA01000030">
    <property type="protein sequence ID" value="ORY14747.1"/>
    <property type="molecule type" value="Genomic_DNA"/>
</dbReference>
<gene>
    <name evidence="2" type="ORF">BCR34DRAFT_559792</name>
</gene>
<evidence type="ECO:0000259" key="1">
    <source>
        <dbReference type="Pfam" id="PF06985"/>
    </source>
</evidence>
<protein>
    <recommendedName>
        <fullName evidence="1">Heterokaryon incompatibility domain-containing protein</fullName>
    </recommendedName>
</protein>
<dbReference type="PANTHER" id="PTHR24148">
    <property type="entry name" value="ANKYRIN REPEAT DOMAIN-CONTAINING PROTEIN 39 HOMOLOG-RELATED"/>
    <property type="match status" value="1"/>
</dbReference>
<dbReference type="InterPro" id="IPR010730">
    <property type="entry name" value="HET"/>
</dbReference>
<dbReference type="STRING" id="1231657.A0A1Y1ZXF5"/>
<name>A0A1Y1ZXF5_9PLEO</name>
<dbReference type="InterPro" id="IPR052895">
    <property type="entry name" value="HetReg/Transcr_Mod"/>
</dbReference>
<proteinExistence type="predicted"/>
<reference evidence="2 3" key="1">
    <citation type="submission" date="2016-07" db="EMBL/GenBank/DDBJ databases">
        <title>Pervasive Adenine N6-methylation of Active Genes in Fungi.</title>
        <authorList>
            <consortium name="DOE Joint Genome Institute"/>
            <person name="Mondo S.J."/>
            <person name="Dannebaum R.O."/>
            <person name="Kuo R.C."/>
            <person name="Labutti K."/>
            <person name="Haridas S."/>
            <person name="Kuo A."/>
            <person name="Salamov A."/>
            <person name="Ahrendt S.R."/>
            <person name="Lipzen A."/>
            <person name="Sullivan W."/>
            <person name="Andreopoulos W.B."/>
            <person name="Clum A."/>
            <person name="Lindquist E."/>
            <person name="Daum C."/>
            <person name="Ramamoorthy G.K."/>
            <person name="Gryganskyi A."/>
            <person name="Culley D."/>
            <person name="Magnuson J.K."/>
            <person name="James T.Y."/>
            <person name="O'Malley M.A."/>
            <person name="Stajich J.E."/>
            <person name="Spatafora J.W."/>
            <person name="Visel A."/>
            <person name="Grigoriev I.V."/>
        </authorList>
    </citation>
    <scope>NUCLEOTIDE SEQUENCE [LARGE SCALE GENOMIC DNA]</scope>
    <source>
        <strain evidence="2 3">CBS 115471</strain>
    </source>
</reference>
<dbReference type="AlphaFoldDB" id="A0A1Y1ZXF5"/>
<evidence type="ECO:0000313" key="2">
    <source>
        <dbReference type="EMBL" id="ORY14747.1"/>
    </source>
</evidence>
<dbReference type="Proteomes" id="UP000193144">
    <property type="component" value="Unassembled WGS sequence"/>
</dbReference>
<sequence length="146" mass="16829">MSTYIASIPSSELMPPYEYTRIASRPSIRLIKFHEPSEDPEQNPETDIYTPCSLLEYALDKAPPYDVLSYVWGAQPQSTESSQRFCGGCVIPLTTTLNVALAHIRRRAQECNFLWIDQICIDQKYDEERVIKSIPCLRSRRPPKEF</sequence>
<comment type="caution">
    <text evidence="2">The sequence shown here is derived from an EMBL/GenBank/DDBJ whole genome shotgun (WGS) entry which is preliminary data.</text>
</comment>
<dbReference type="Pfam" id="PF06985">
    <property type="entry name" value="HET"/>
    <property type="match status" value="1"/>
</dbReference>
<dbReference type="OrthoDB" id="4576069at2759"/>
<keyword evidence="3" id="KW-1185">Reference proteome</keyword>
<accession>A0A1Y1ZXF5</accession>
<dbReference type="PANTHER" id="PTHR24148:SF73">
    <property type="entry name" value="HET DOMAIN PROTEIN (AFU_ORTHOLOGUE AFUA_8G01020)"/>
    <property type="match status" value="1"/>
</dbReference>
<evidence type="ECO:0000313" key="3">
    <source>
        <dbReference type="Proteomes" id="UP000193144"/>
    </source>
</evidence>